<evidence type="ECO:0000256" key="1">
    <source>
        <dbReference type="ARBA" id="ARBA00000012"/>
    </source>
</evidence>
<reference evidence="16" key="1">
    <citation type="submission" date="2018-07" db="EMBL/GenBank/DDBJ databases">
        <title>Annotation of Aphanomyces astaci genome assembly.</title>
        <authorList>
            <person name="Studholme D.J."/>
        </authorList>
    </citation>
    <scope>NUCLEOTIDE SEQUENCE [LARGE SCALE GENOMIC DNA]</scope>
    <source>
        <strain evidence="16">Pc</strain>
    </source>
</reference>
<dbReference type="GO" id="GO:0005740">
    <property type="term" value="C:mitochondrial envelope"/>
    <property type="evidence" value="ECO:0007669"/>
    <property type="project" value="TreeGrafter"/>
</dbReference>
<dbReference type="NCBIfam" id="TIGR01496">
    <property type="entry name" value="DHPS"/>
    <property type="match status" value="1"/>
</dbReference>
<accession>A0A3R7YWL9</accession>
<organism evidence="16 17">
    <name type="scientific">Aphanomyces astaci</name>
    <name type="common">Crayfish plague agent</name>
    <dbReference type="NCBI Taxonomy" id="112090"/>
    <lineage>
        <taxon>Eukaryota</taxon>
        <taxon>Sar</taxon>
        <taxon>Stramenopiles</taxon>
        <taxon>Oomycota</taxon>
        <taxon>Saprolegniomycetes</taxon>
        <taxon>Saprolegniales</taxon>
        <taxon>Verrucalvaceae</taxon>
        <taxon>Aphanomyces</taxon>
    </lineage>
</organism>
<dbReference type="PANTHER" id="PTHR20941">
    <property type="entry name" value="FOLATE SYNTHESIS PROTEINS"/>
    <property type="match status" value="1"/>
</dbReference>
<keyword evidence="9" id="KW-0547">Nucleotide-binding</keyword>
<keyword evidence="14" id="KW-0511">Multifunctional enzyme</keyword>
<evidence type="ECO:0000256" key="2">
    <source>
        <dbReference type="ARBA" id="ARBA00000198"/>
    </source>
</evidence>
<dbReference type="NCBIfam" id="TIGR01498">
    <property type="entry name" value="folK"/>
    <property type="match status" value="1"/>
</dbReference>
<feature type="domain" description="Pterin-binding" evidence="15">
    <location>
        <begin position="184"/>
        <end position="471"/>
    </location>
</feature>
<keyword evidence="7" id="KW-0808">Transferase</keyword>
<dbReference type="GO" id="GO:0005524">
    <property type="term" value="F:ATP binding"/>
    <property type="evidence" value="ECO:0007669"/>
    <property type="project" value="UniProtKB-KW"/>
</dbReference>
<dbReference type="GO" id="GO:0046656">
    <property type="term" value="P:folic acid biosynthetic process"/>
    <property type="evidence" value="ECO:0007669"/>
    <property type="project" value="UniProtKB-KW"/>
</dbReference>
<evidence type="ECO:0000256" key="13">
    <source>
        <dbReference type="ARBA" id="ARBA00022909"/>
    </source>
</evidence>
<evidence type="ECO:0000256" key="8">
    <source>
        <dbReference type="ARBA" id="ARBA00022723"/>
    </source>
</evidence>
<dbReference type="InterPro" id="IPR011005">
    <property type="entry name" value="Dihydropteroate_synth-like_sf"/>
</dbReference>
<evidence type="ECO:0000256" key="4">
    <source>
        <dbReference type="ARBA" id="ARBA00004763"/>
    </source>
</evidence>
<dbReference type="AlphaFoldDB" id="A0A3R7YWL9"/>
<dbReference type="Proteomes" id="UP000284702">
    <property type="component" value="Unassembled WGS sequence"/>
</dbReference>
<sequence>MDLVHDFTSFAIWSCPPSNPRCNLSGNRASNLHRAVQELNAHAGRVVRTSLLYTTSPQYVTDQPQFLNAVLELSTSLSAVDLLLVLLGTLRYGPRVLDVDILFYGTHVVHATTAVGPLIIPHALLHERDFVLRPLLDLAADFVHPILQQTIRTLHAALPVPTNPPIPVLSLGPHDLLWPLHTKTYVMGIVNATPDSFSGDGVGVDVTAALAAATAMVDQGADMLDIGGESTKPHAPVVSIDDEIARVVPVLRAIRHAFPLLPLSIDTTKARVAAAAIEAGANMVNDVSGATADSNMLATVAAAQVPIVLMHMRGTPATMTFQKTYNDVVADVIAELTSSLDAAMAAGIPTWHVVADPGIGFAKGLAENVTLLRHVSKLKAAWAPCPLLVRRRYSGAACSLQTWGFCIVNSLYTSKIRVIGASRKAFLGTLCGKPNPADRGNATAGTCAAAVAGGADVVRVHDVAVCVDVCKVSDAIWRTGV</sequence>
<comment type="similarity">
    <text evidence="6">In the C-terminal section; belongs to the DHPS family.</text>
</comment>
<evidence type="ECO:0000256" key="3">
    <source>
        <dbReference type="ARBA" id="ARBA00001946"/>
    </source>
</evidence>
<dbReference type="CDD" id="cd00483">
    <property type="entry name" value="HPPK"/>
    <property type="match status" value="1"/>
</dbReference>
<gene>
    <name evidence="16" type="ORF">B5M09_012950</name>
</gene>
<dbReference type="InterPro" id="IPR045031">
    <property type="entry name" value="DHP_synth-like"/>
</dbReference>
<comment type="cofactor">
    <cofactor evidence="3">
        <name>Mg(2+)</name>
        <dbReference type="ChEBI" id="CHEBI:18420"/>
    </cofactor>
</comment>
<dbReference type="GO" id="GO:0046872">
    <property type="term" value="F:metal ion binding"/>
    <property type="evidence" value="ECO:0007669"/>
    <property type="project" value="UniProtKB-KW"/>
</dbReference>
<evidence type="ECO:0000256" key="7">
    <source>
        <dbReference type="ARBA" id="ARBA00022679"/>
    </source>
</evidence>
<dbReference type="Pfam" id="PF00809">
    <property type="entry name" value="Pterin_bind"/>
    <property type="match status" value="1"/>
</dbReference>
<comment type="catalytic activity">
    <reaction evidence="2">
        <text>6-hydroxymethyl-7,8-dihydropterin + ATP = (7,8-dihydropterin-6-yl)methyl diphosphate + AMP + H(+)</text>
        <dbReference type="Rhea" id="RHEA:11412"/>
        <dbReference type="ChEBI" id="CHEBI:15378"/>
        <dbReference type="ChEBI" id="CHEBI:30616"/>
        <dbReference type="ChEBI" id="CHEBI:44841"/>
        <dbReference type="ChEBI" id="CHEBI:72950"/>
        <dbReference type="ChEBI" id="CHEBI:456215"/>
        <dbReference type="EC" id="2.7.6.3"/>
    </reaction>
</comment>
<dbReference type="SUPFAM" id="SSF55083">
    <property type="entry name" value="6-hydroxymethyl-7,8-dihydropterin pyrophosphokinase, HPPK"/>
    <property type="match status" value="1"/>
</dbReference>
<dbReference type="GO" id="GO:0003848">
    <property type="term" value="F:2-amino-4-hydroxy-6-hydroxymethyldihydropteridine diphosphokinase activity"/>
    <property type="evidence" value="ECO:0007669"/>
    <property type="project" value="UniProtKB-EC"/>
</dbReference>
<comment type="caution">
    <text evidence="16">The sequence shown here is derived from an EMBL/GenBank/DDBJ whole genome shotgun (WGS) entry which is preliminary data.</text>
</comment>
<dbReference type="Gene3D" id="3.20.20.20">
    <property type="entry name" value="Dihydropteroate synthase-like"/>
    <property type="match status" value="1"/>
</dbReference>
<dbReference type="PROSITE" id="PS50972">
    <property type="entry name" value="PTERIN_BINDING"/>
    <property type="match status" value="1"/>
</dbReference>
<keyword evidence="8" id="KW-0479">Metal-binding</keyword>
<proteinExistence type="inferred from homology"/>
<keyword evidence="17" id="KW-1185">Reference proteome</keyword>
<dbReference type="PANTHER" id="PTHR20941:SF1">
    <property type="entry name" value="FOLIC ACID SYNTHESIS PROTEIN FOL1"/>
    <property type="match status" value="1"/>
</dbReference>
<dbReference type="GO" id="GO:0016301">
    <property type="term" value="F:kinase activity"/>
    <property type="evidence" value="ECO:0007669"/>
    <property type="project" value="UniProtKB-KW"/>
</dbReference>
<comment type="pathway">
    <text evidence="4">Cofactor biosynthesis; tetrahydrofolate biosynthesis; 7,8-dihydrofolate from 2-amino-4-hydroxy-6-hydroxymethyl-7,8-dihydropteridine diphosphate and 4-aminobenzoate: step 1/2.</text>
</comment>
<protein>
    <recommendedName>
        <fullName evidence="15">Pterin-binding domain-containing protein</fullName>
    </recommendedName>
</protein>
<dbReference type="Pfam" id="PF01288">
    <property type="entry name" value="HPPK"/>
    <property type="match status" value="1"/>
</dbReference>
<evidence type="ECO:0000313" key="16">
    <source>
        <dbReference type="EMBL" id="RQM29725.1"/>
    </source>
</evidence>
<dbReference type="VEuPathDB" id="FungiDB:H257_18534"/>
<dbReference type="EMBL" id="MZMZ02001188">
    <property type="protein sequence ID" value="RQM29725.1"/>
    <property type="molecule type" value="Genomic_DNA"/>
</dbReference>
<evidence type="ECO:0000256" key="9">
    <source>
        <dbReference type="ARBA" id="ARBA00022741"/>
    </source>
</evidence>
<evidence type="ECO:0000256" key="11">
    <source>
        <dbReference type="ARBA" id="ARBA00022840"/>
    </source>
</evidence>
<dbReference type="InterPro" id="IPR006390">
    <property type="entry name" value="DHP_synth_dom"/>
</dbReference>
<keyword evidence="11" id="KW-0067">ATP-binding</keyword>
<dbReference type="SUPFAM" id="SSF51717">
    <property type="entry name" value="Dihydropteroate synthetase-like"/>
    <property type="match status" value="1"/>
</dbReference>
<dbReference type="InterPro" id="IPR000550">
    <property type="entry name" value="Hppk"/>
</dbReference>
<evidence type="ECO:0000256" key="12">
    <source>
        <dbReference type="ARBA" id="ARBA00022842"/>
    </source>
</evidence>
<evidence type="ECO:0000259" key="15">
    <source>
        <dbReference type="PROSITE" id="PS50972"/>
    </source>
</evidence>
<dbReference type="UniPathway" id="UPA00077">
    <property type="reaction ID" value="UER00155"/>
</dbReference>
<dbReference type="InterPro" id="IPR035907">
    <property type="entry name" value="Hppk_sf"/>
</dbReference>
<name>A0A3R7YWL9_APHAT</name>
<evidence type="ECO:0000256" key="6">
    <source>
        <dbReference type="ARBA" id="ARBA00009951"/>
    </source>
</evidence>
<dbReference type="PROSITE" id="PS00793">
    <property type="entry name" value="DHPS_2"/>
    <property type="match status" value="1"/>
</dbReference>
<evidence type="ECO:0000256" key="14">
    <source>
        <dbReference type="ARBA" id="ARBA00023268"/>
    </source>
</evidence>
<keyword evidence="10" id="KW-0418">Kinase</keyword>
<dbReference type="GO" id="GO:0004156">
    <property type="term" value="F:dihydropteroate synthase activity"/>
    <property type="evidence" value="ECO:0007669"/>
    <property type="project" value="UniProtKB-EC"/>
</dbReference>
<dbReference type="PROSITE" id="PS00794">
    <property type="entry name" value="HPPK"/>
    <property type="match status" value="1"/>
</dbReference>
<evidence type="ECO:0000313" key="17">
    <source>
        <dbReference type="Proteomes" id="UP000284702"/>
    </source>
</evidence>
<keyword evidence="12" id="KW-0460">Magnesium</keyword>
<dbReference type="GO" id="GO:0046654">
    <property type="term" value="P:tetrahydrofolate biosynthetic process"/>
    <property type="evidence" value="ECO:0007669"/>
    <property type="project" value="UniProtKB-UniPathway"/>
</dbReference>
<keyword evidence="13" id="KW-0289">Folate biosynthesis</keyword>
<evidence type="ECO:0000256" key="5">
    <source>
        <dbReference type="ARBA" id="ARBA00005051"/>
    </source>
</evidence>
<comment type="pathway">
    <text evidence="5">Cofactor biosynthesis; tetrahydrofolate biosynthesis; 2-amino-4-hydroxy-6-hydroxymethyl-7,8-dihydropteridine diphosphate from 7,8-dihydroneopterin triphosphate: step 4/4.</text>
</comment>
<dbReference type="InterPro" id="IPR000489">
    <property type="entry name" value="Pterin-binding_dom"/>
</dbReference>
<evidence type="ECO:0000256" key="10">
    <source>
        <dbReference type="ARBA" id="ARBA00022777"/>
    </source>
</evidence>
<comment type="catalytic activity">
    <reaction evidence="1">
        <text>(7,8-dihydropterin-6-yl)methyl diphosphate + 4-aminobenzoate = 7,8-dihydropteroate + diphosphate</text>
        <dbReference type="Rhea" id="RHEA:19949"/>
        <dbReference type="ChEBI" id="CHEBI:17836"/>
        <dbReference type="ChEBI" id="CHEBI:17839"/>
        <dbReference type="ChEBI" id="CHEBI:33019"/>
        <dbReference type="ChEBI" id="CHEBI:72950"/>
        <dbReference type="EC" id="2.5.1.15"/>
    </reaction>
</comment>
<dbReference type="Gene3D" id="3.30.70.560">
    <property type="entry name" value="7,8-Dihydro-6-hydroxymethylpterin-pyrophosphokinase HPPK"/>
    <property type="match status" value="1"/>
</dbReference>